<dbReference type="Proteomes" id="UP000005426">
    <property type="component" value="Unassembled WGS sequence"/>
</dbReference>
<keyword evidence="3" id="KW-1185">Reference proteome</keyword>
<feature type="region of interest" description="Disordered" evidence="1">
    <location>
        <begin position="1"/>
        <end position="34"/>
    </location>
</feature>
<dbReference type="AlphaFoldDB" id="G9NVU0"/>
<organism evidence="2 3">
    <name type="scientific">Hypocrea atroviridis (strain ATCC 20476 / IMI 206040)</name>
    <name type="common">Trichoderma atroviride</name>
    <dbReference type="NCBI Taxonomy" id="452589"/>
    <lineage>
        <taxon>Eukaryota</taxon>
        <taxon>Fungi</taxon>
        <taxon>Dikarya</taxon>
        <taxon>Ascomycota</taxon>
        <taxon>Pezizomycotina</taxon>
        <taxon>Sordariomycetes</taxon>
        <taxon>Hypocreomycetidae</taxon>
        <taxon>Hypocreales</taxon>
        <taxon>Hypocreaceae</taxon>
        <taxon>Trichoderma</taxon>
    </lineage>
</organism>
<sequence>MRYSSKIPVIGEDSLSDARAGPGHLHSETQIPSSQFDQLRLEQSTISCPARSTMHYSPLDVAASNIATGLATHWLQLFVMSCLDRKVAPRLQPMQHIE</sequence>
<evidence type="ECO:0000256" key="1">
    <source>
        <dbReference type="SAM" id="MobiDB-lite"/>
    </source>
</evidence>
<accession>G9NVU0</accession>
<proteinExistence type="predicted"/>
<evidence type="ECO:0000313" key="2">
    <source>
        <dbReference type="EMBL" id="EHK45108.1"/>
    </source>
</evidence>
<evidence type="ECO:0000313" key="3">
    <source>
        <dbReference type="Proteomes" id="UP000005426"/>
    </source>
</evidence>
<protein>
    <submittedName>
        <fullName evidence="2">Uncharacterized protein</fullName>
    </submittedName>
</protein>
<dbReference type="HOGENOM" id="CLU_2333871_0_0_1"/>
<gene>
    <name evidence="2" type="ORF">TRIATDRAFT_257165</name>
</gene>
<name>G9NVU0_HYPAI</name>
<reference evidence="2 3" key="1">
    <citation type="journal article" date="2011" name="Genome Biol.">
        <title>Comparative genome sequence analysis underscores mycoparasitism as the ancestral life style of Trichoderma.</title>
        <authorList>
            <person name="Kubicek C.P."/>
            <person name="Herrera-Estrella A."/>
            <person name="Seidl-Seiboth V."/>
            <person name="Martinez D.A."/>
            <person name="Druzhinina I.S."/>
            <person name="Thon M."/>
            <person name="Zeilinger S."/>
            <person name="Casas-Flores S."/>
            <person name="Horwitz B.A."/>
            <person name="Mukherjee P.K."/>
            <person name="Mukherjee M."/>
            <person name="Kredics L."/>
            <person name="Alcaraz L.D."/>
            <person name="Aerts A."/>
            <person name="Antal Z."/>
            <person name="Atanasova L."/>
            <person name="Cervantes-Badillo M.G."/>
            <person name="Challacombe J."/>
            <person name="Chertkov O."/>
            <person name="McCluskey K."/>
            <person name="Coulpier F."/>
            <person name="Deshpande N."/>
            <person name="von Doehren H."/>
            <person name="Ebbole D.J."/>
            <person name="Esquivel-Naranjo E.U."/>
            <person name="Fekete E."/>
            <person name="Flipphi M."/>
            <person name="Glaser F."/>
            <person name="Gomez-Rodriguez E.Y."/>
            <person name="Gruber S."/>
            <person name="Han C."/>
            <person name="Henrissat B."/>
            <person name="Hermosa R."/>
            <person name="Hernandez-Onate M."/>
            <person name="Karaffa L."/>
            <person name="Kosti I."/>
            <person name="Le Crom S."/>
            <person name="Lindquist E."/>
            <person name="Lucas S."/>
            <person name="Luebeck M."/>
            <person name="Luebeck P.S."/>
            <person name="Margeot A."/>
            <person name="Metz B."/>
            <person name="Misra M."/>
            <person name="Nevalainen H."/>
            <person name="Omann M."/>
            <person name="Packer N."/>
            <person name="Perrone G."/>
            <person name="Uresti-Rivera E.E."/>
            <person name="Salamov A."/>
            <person name="Schmoll M."/>
            <person name="Seiboth B."/>
            <person name="Shapiro H."/>
            <person name="Sukno S."/>
            <person name="Tamayo-Ramos J.A."/>
            <person name="Tisch D."/>
            <person name="Wiest A."/>
            <person name="Wilkinson H.H."/>
            <person name="Zhang M."/>
            <person name="Coutinho P.M."/>
            <person name="Kenerley C.M."/>
            <person name="Monte E."/>
            <person name="Baker S.E."/>
            <person name="Grigoriev I.V."/>
        </authorList>
    </citation>
    <scope>NUCLEOTIDE SEQUENCE [LARGE SCALE GENOMIC DNA]</scope>
    <source>
        <strain evidence="3">ATCC 20476 / IMI 206040</strain>
    </source>
</reference>
<dbReference type="OrthoDB" id="10416032at2759"/>
<comment type="caution">
    <text evidence="2">The sequence shown here is derived from an EMBL/GenBank/DDBJ whole genome shotgun (WGS) entry which is preliminary data.</text>
</comment>
<dbReference type="EMBL" id="ABDG02000024">
    <property type="protein sequence ID" value="EHK45108.1"/>
    <property type="molecule type" value="Genomic_DNA"/>
</dbReference>